<dbReference type="AlphaFoldDB" id="A0A0F9SM16"/>
<accession>A0A0F9SM16</accession>
<organism evidence="1">
    <name type="scientific">marine sediment metagenome</name>
    <dbReference type="NCBI Taxonomy" id="412755"/>
    <lineage>
        <taxon>unclassified sequences</taxon>
        <taxon>metagenomes</taxon>
        <taxon>ecological metagenomes</taxon>
    </lineage>
</organism>
<comment type="caution">
    <text evidence="1">The sequence shown here is derived from an EMBL/GenBank/DDBJ whole genome shotgun (WGS) entry which is preliminary data.</text>
</comment>
<evidence type="ECO:0000313" key="1">
    <source>
        <dbReference type="EMBL" id="KKN68169.1"/>
    </source>
</evidence>
<protein>
    <submittedName>
        <fullName evidence="1">Uncharacterized protein</fullName>
    </submittedName>
</protein>
<name>A0A0F9SM16_9ZZZZ</name>
<reference evidence="1" key="1">
    <citation type="journal article" date="2015" name="Nature">
        <title>Complex archaea that bridge the gap between prokaryotes and eukaryotes.</title>
        <authorList>
            <person name="Spang A."/>
            <person name="Saw J.H."/>
            <person name="Jorgensen S.L."/>
            <person name="Zaremba-Niedzwiedzka K."/>
            <person name="Martijn J."/>
            <person name="Lind A.E."/>
            <person name="van Eijk R."/>
            <person name="Schleper C."/>
            <person name="Guy L."/>
            <person name="Ettema T.J."/>
        </authorList>
    </citation>
    <scope>NUCLEOTIDE SEQUENCE</scope>
</reference>
<dbReference type="EMBL" id="LAZR01000456">
    <property type="protein sequence ID" value="KKN68169.1"/>
    <property type="molecule type" value="Genomic_DNA"/>
</dbReference>
<proteinExistence type="predicted"/>
<sequence length="180" mass="20485">MVKVAKPKRISTRRKVLQQLPKFTSEKAVRDPKFHLDPINRLAYIDWETKDKESIVTIQQKDDPIISGTAEYVQGDQEGGAIMINTYEFDGDRNIILVASNPSTREVKKKTLSPKTVKELRKEYFNNTGTFPSVTLDKIQLIEAILDEIYDKPGVFVDTSKMVIPDVDLSEIVTDKDLLD</sequence>
<gene>
    <name evidence="1" type="ORF">LCGC14_0453940</name>
</gene>